<feature type="region of interest" description="Disordered" evidence="4">
    <location>
        <begin position="141"/>
        <end position="176"/>
    </location>
</feature>
<dbReference type="InterPro" id="IPR020373">
    <property type="entry name" value="Kgd4/YMR-31"/>
</dbReference>
<protein>
    <submittedName>
        <fullName evidence="6">G_PROTEIN_RECEP_F1_2 domain-containing protein</fullName>
    </submittedName>
</protein>
<evidence type="ECO:0000256" key="3">
    <source>
        <dbReference type="ARBA" id="ARBA00043970"/>
    </source>
</evidence>
<comment type="similarity">
    <text evidence="3">Belongs to the alpha-ketoglutarate dehydrogenase component 4 family.</text>
</comment>
<evidence type="ECO:0000313" key="6">
    <source>
        <dbReference type="WBParaSite" id="Pan_g3035.t1"/>
    </source>
</evidence>
<dbReference type="WBParaSite" id="Pan_g3035.t1">
    <property type="protein sequence ID" value="Pan_g3035.t1"/>
    <property type="gene ID" value="Pan_g3035"/>
</dbReference>
<keyword evidence="5" id="KW-1185">Reference proteome</keyword>
<comment type="subcellular location">
    <subcellularLocation>
        <location evidence="1">Mitochondrion</location>
    </subcellularLocation>
</comment>
<dbReference type="GO" id="GO:0006103">
    <property type="term" value="P:2-oxoglutarate metabolic process"/>
    <property type="evidence" value="ECO:0007669"/>
    <property type="project" value="InterPro"/>
</dbReference>
<dbReference type="Proteomes" id="UP000492821">
    <property type="component" value="Unassembled WGS sequence"/>
</dbReference>
<feature type="region of interest" description="Disordered" evidence="4">
    <location>
        <begin position="245"/>
        <end position="270"/>
    </location>
</feature>
<accession>A0A7E4VTM9</accession>
<dbReference type="GO" id="GO:0005739">
    <property type="term" value="C:mitochondrion"/>
    <property type="evidence" value="ECO:0007669"/>
    <property type="project" value="UniProtKB-SubCell"/>
</dbReference>
<reference evidence="6" key="2">
    <citation type="submission" date="2020-10" db="UniProtKB">
        <authorList>
            <consortium name="WormBaseParasite"/>
        </authorList>
    </citation>
    <scope>IDENTIFICATION</scope>
</reference>
<sequence>MGVPEGPVESIPEEMDMVNMCNSLSERLPSIEAGPSVRVLWCVHPLRPTSLTLCCRAVAAGCTLLHFSPQLACTKQLVVICTLAADTTFAYFHRLPVSNLLISSLSAINMTILRRIVPSRLWHWLESFFRRPAAIAPSAASSATVHQAQQPSSSSSIPPLANNLDSKPEATPTAEMKQSVVAKIAAAAAAHAGRRPLIHFLGPRHPQPHFDPSKLPPIHHAPAIHFLGHDRQQPHLFDPSKLGPVPHNSSASASTSSIGKVGTTPRGSGIDEALLPLRFRRRELDQEEIDAINNGGAYGL</sequence>
<evidence type="ECO:0000256" key="4">
    <source>
        <dbReference type="SAM" id="MobiDB-lite"/>
    </source>
</evidence>
<dbReference type="Pfam" id="PF10937">
    <property type="entry name" value="Kgd4-YMR31"/>
    <property type="match status" value="1"/>
</dbReference>
<proteinExistence type="inferred from homology"/>
<name>A0A7E4VTM9_PANRE</name>
<keyword evidence="2" id="KW-0496">Mitochondrion</keyword>
<organism evidence="5 6">
    <name type="scientific">Panagrellus redivivus</name>
    <name type="common">Microworm</name>
    <dbReference type="NCBI Taxonomy" id="6233"/>
    <lineage>
        <taxon>Eukaryota</taxon>
        <taxon>Metazoa</taxon>
        <taxon>Ecdysozoa</taxon>
        <taxon>Nematoda</taxon>
        <taxon>Chromadorea</taxon>
        <taxon>Rhabditida</taxon>
        <taxon>Tylenchina</taxon>
        <taxon>Panagrolaimomorpha</taxon>
        <taxon>Panagrolaimoidea</taxon>
        <taxon>Panagrolaimidae</taxon>
        <taxon>Panagrellus</taxon>
    </lineage>
</organism>
<reference evidence="5" key="1">
    <citation type="journal article" date="2013" name="Genetics">
        <title>The draft genome and transcriptome of Panagrellus redivivus are shaped by the harsh demands of a free-living lifestyle.</title>
        <authorList>
            <person name="Srinivasan J."/>
            <person name="Dillman A.R."/>
            <person name="Macchietto M.G."/>
            <person name="Heikkinen L."/>
            <person name="Lakso M."/>
            <person name="Fracchia K.M."/>
            <person name="Antoshechkin I."/>
            <person name="Mortazavi A."/>
            <person name="Wong G."/>
            <person name="Sternberg P.W."/>
        </authorList>
    </citation>
    <scope>NUCLEOTIDE SEQUENCE [LARGE SCALE GENOMIC DNA]</scope>
    <source>
        <strain evidence="5">MT8872</strain>
    </source>
</reference>
<dbReference type="AlphaFoldDB" id="A0A7E4VTM9"/>
<evidence type="ECO:0000256" key="1">
    <source>
        <dbReference type="ARBA" id="ARBA00004173"/>
    </source>
</evidence>
<evidence type="ECO:0000313" key="5">
    <source>
        <dbReference type="Proteomes" id="UP000492821"/>
    </source>
</evidence>
<evidence type="ECO:0000256" key="2">
    <source>
        <dbReference type="ARBA" id="ARBA00023128"/>
    </source>
</evidence>